<dbReference type="InterPro" id="IPR020845">
    <property type="entry name" value="AMP-binding_CS"/>
</dbReference>
<evidence type="ECO:0000259" key="7">
    <source>
        <dbReference type="Pfam" id="PF00501"/>
    </source>
</evidence>
<dbReference type="Gene3D" id="3.40.50.12780">
    <property type="entry name" value="N-terminal domain of ligase-like"/>
    <property type="match status" value="1"/>
</dbReference>
<keyword evidence="9" id="KW-1185">Reference proteome</keyword>
<keyword evidence="4" id="KW-0443">Lipid metabolism</keyword>
<dbReference type="CDD" id="cd05907">
    <property type="entry name" value="VL_LC_FACS_like"/>
    <property type="match status" value="1"/>
</dbReference>
<dbReference type="PANTHER" id="PTHR43272:SF32">
    <property type="entry name" value="AMP-DEPENDENT SYNTHETASE_LIGASE DOMAIN-CONTAINING PROTEIN"/>
    <property type="match status" value="1"/>
</dbReference>
<sequence length="590" mass="62404">MSSQPTTVVEAFASTVARSGDRTALRWREADGNSSSWTFHELADRVARATAGLRDLGVRPGDRVLLMLRNVAEFHVADLAVLFAGATPVSIYNSSSPEQVAYLAGHAGARLAIVEDAGFLARFDAALDDLPDLTRFVVVRDVPARDDVTAFASLLEAAPADLVEAASAVTPDDLATVIYTSGTTGNPKGVMVTHRNVCAEVAALAAEFATDLTGKRIVSYLPMAHIAERAISHYLLAFEAVEVTCCPDPAQLSTYLADVHPQVLFGVPRVWEKLRGGILAAVGRDAAKAASFAAAIEVAKPIGLARSWQATTPEQDAIWDEVQAGGLAAVRQLVGLDQVEFAITGAAPIPDVVIEWFNALGVPLAEVYGMSENTGAMTLALRKIKPGTVGKAVPGVEVALAEDGEVICRGDVVTPGYLDDPEKTAEAIDADGWLHTGDIGVLDDEGYLRIIDRKKELIITAGGKNISPANLEAALKTIPLVGQAFAVGDGQPYVGALVLLDPDVAPVWAAAQGLTELPLPDLAEQPSVVAEIERAVDEVMAGFNGAERVKKVNVLGIEWLPDSDELTPTSKLKRRVIKEKYAAEIAALYS</sequence>
<evidence type="ECO:0000256" key="2">
    <source>
        <dbReference type="ARBA" id="ARBA00022598"/>
    </source>
</evidence>
<dbReference type="AlphaFoldDB" id="A0A5B1L930"/>
<comment type="similarity">
    <text evidence="1">Belongs to the ATP-dependent AMP-binding enzyme family.</text>
</comment>
<name>A0A5B1L930_9ACTN</name>
<dbReference type="PANTHER" id="PTHR43272">
    <property type="entry name" value="LONG-CHAIN-FATTY-ACID--COA LIGASE"/>
    <property type="match status" value="1"/>
</dbReference>
<dbReference type="RefSeq" id="WP_149729484.1">
    <property type="nucleotide sequence ID" value="NZ_VUJV01000006.1"/>
</dbReference>
<evidence type="ECO:0000256" key="4">
    <source>
        <dbReference type="ARBA" id="ARBA00023098"/>
    </source>
</evidence>
<evidence type="ECO:0000256" key="3">
    <source>
        <dbReference type="ARBA" id="ARBA00022832"/>
    </source>
</evidence>
<dbReference type="Proteomes" id="UP000325003">
    <property type="component" value="Unassembled WGS sequence"/>
</dbReference>
<evidence type="ECO:0000256" key="1">
    <source>
        <dbReference type="ARBA" id="ARBA00006432"/>
    </source>
</evidence>
<dbReference type="Gene3D" id="3.30.300.30">
    <property type="match status" value="1"/>
</dbReference>
<evidence type="ECO:0000256" key="6">
    <source>
        <dbReference type="ARBA" id="ARBA00032875"/>
    </source>
</evidence>
<dbReference type="InterPro" id="IPR045851">
    <property type="entry name" value="AMP-bd_C_sf"/>
</dbReference>
<evidence type="ECO:0000313" key="8">
    <source>
        <dbReference type="EMBL" id="KAA1416814.1"/>
    </source>
</evidence>
<dbReference type="InterPro" id="IPR042099">
    <property type="entry name" value="ANL_N_sf"/>
</dbReference>
<dbReference type="InterPro" id="IPR020459">
    <property type="entry name" value="AMP-binding"/>
</dbReference>
<evidence type="ECO:0000313" key="9">
    <source>
        <dbReference type="Proteomes" id="UP000325003"/>
    </source>
</evidence>
<gene>
    <name evidence="8" type="ORF">F0U44_16635</name>
</gene>
<dbReference type="Pfam" id="PF23562">
    <property type="entry name" value="AMP-binding_C_3"/>
    <property type="match status" value="1"/>
</dbReference>
<evidence type="ECO:0000256" key="5">
    <source>
        <dbReference type="ARBA" id="ARBA00024484"/>
    </source>
</evidence>
<dbReference type="PROSITE" id="PS00455">
    <property type="entry name" value="AMP_BINDING"/>
    <property type="match status" value="1"/>
</dbReference>
<feature type="domain" description="AMP-dependent synthetase/ligase" evidence="7">
    <location>
        <begin position="13"/>
        <end position="418"/>
    </location>
</feature>
<keyword evidence="3" id="KW-0276">Fatty acid metabolism</keyword>
<dbReference type="InterPro" id="IPR000873">
    <property type="entry name" value="AMP-dep_synth/lig_dom"/>
</dbReference>
<proteinExistence type="inferred from homology"/>
<accession>A0A5B1L930</accession>
<organism evidence="8 9">
    <name type="scientific">Nocardioides humilatus</name>
    <dbReference type="NCBI Taxonomy" id="2607660"/>
    <lineage>
        <taxon>Bacteria</taxon>
        <taxon>Bacillati</taxon>
        <taxon>Actinomycetota</taxon>
        <taxon>Actinomycetes</taxon>
        <taxon>Propionibacteriales</taxon>
        <taxon>Nocardioidaceae</taxon>
        <taxon>Nocardioides</taxon>
    </lineage>
</organism>
<comment type="caution">
    <text evidence="8">The sequence shown here is derived from an EMBL/GenBank/DDBJ whole genome shotgun (WGS) entry which is preliminary data.</text>
</comment>
<dbReference type="Pfam" id="PF00501">
    <property type="entry name" value="AMP-binding"/>
    <property type="match status" value="1"/>
</dbReference>
<dbReference type="GO" id="GO:0016020">
    <property type="term" value="C:membrane"/>
    <property type="evidence" value="ECO:0007669"/>
    <property type="project" value="TreeGrafter"/>
</dbReference>
<keyword evidence="2 8" id="KW-0436">Ligase</keyword>
<comment type="catalytic activity">
    <reaction evidence="5">
        <text>a long-chain fatty acid + ATP + CoA = a long-chain fatty acyl-CoA + AMP + diphosphate</text>
        <dbReference type="Rhea" id="RHEA:15421"/>
        <dbReference type="ChEBI" id="CHEBI:30616"/>
        <dbReference type="ChEBI" id="CHEBI:33019"/>
        <dbReference type="ChEBI" id="CHEBI:57287"/>
        <dbReference type="ChEBI" id="CHEBI:57560"/>
        <dbReference type="ChEBI" id="CHEBI:83139"/>
        <dbReference type="ChEBI" id="CHEBI:456215"/>
        <dbReference type="EC" id="6.2.1.3"/>
    </reaction>
    <physiologicalReaction direction="left-to-right" evidence="5">
        <dbReference type="Rhea" id="RHEA:15422"/>
    </physiologicalReaction>
</comment>
<dbReference type="SUPFAM" id="SSF56801">
    <property type="entry name" value="Acetyl-CoA synthetase-like"/>
    <property type="match status" value="1"/>
</dbReference>
<reference evidence="8 9" key="1">
    <citation type="submission" date="2019-09" db="EMBL/GenBank/DDBJ databases">
        <title>Nocardioides panacisoli sp. nov., isolated from the soil of a ginseng field.</title>
        <authorList>
            <person name="Cho C."/>
        </authorList>
    </citation>
    <scope>NUCLEOTIDE SEQUENCE [LARGE SCALE GENOMIC DNA]</scope>
    <source>
        <strain evidence="8 9">BN130099</strain>
    </source>
</reference>
<protein>
    <recommendedName>
        <fullName evidence="6">Acyl-CoA synthetase</fullName>
    </recommendedName>
</protein>
<dbReference type="PRINTS" id="PR00154">
    <property type="entry name" value="AMPBINDING"/>
</dbReference>
<dbReference type="EMBL" id="VUJV01000006">
    <property type="protein sequence ID" value="KAA1416814.1"/>
    <property type="molecule type" value="Genomic_DNA"/>
</dbReference>
<dbReference type="GO" id="GO:0004467">
    <property type="term" value="F:long-chain fatty acid-CoA ligase activity"/>
    <property type="evidence" value="ECO:0007669"/>
    <property type="project" value="UniProtKB-EC"/>
</dbReference>
<reference evidence="8 9" key="2">
    <citation type="submission" date="2019-09" db="EMBL/GenBank/DDBJ databases">
        <authorList>
            <person name="Jin C."/>
        </authorList>
    </citation>
    <scope>NUCLEOTIDE SEQUENCE [LARGE SCALE GENOMIC DNA]</scope>
    <source>
        <strain evidence="8 9">BN130099</strain>
    </source>
</reference>